<feature type="region of interest" description="Disordered" evidence="1">
    <location>
        <begin position="1"/>
        <end position="36"/>
    </location>
</feature>
<dbReference type="RefSeq" id="XP_016208553.1">
    <property type="nucleotide sequence ID" value="XM_016363612.1"/>
</dbReference>
<evidence type="ECO:0000256" key="1">
    <source>
        <dbReference type="SAM" id="MobiDB-lite"/>
    </source>
</evidence>
<evidence type="ECO:0000313" key="3">
    <source>
        <dbReference type="Proteomes" id="UP000053259"/>
    </source>
</evidence>
<protein>
    <submittedName>
        <fullName evidence="2">Uncharacterized protein</fullName>
    </submittedName>
</protein>
<organism evidence="2 3">
    <name type="scientific">Verruconis gallopava</name>
    <dbReference type="NCBI Taxonomy" id="253628"/>
    <lineage>
        <taxon>Eukaryota</taxon>
        <taxon>Fungi</taxon>
        <taxon>Dikarya</taxon>
        <taxon>Ascomycota</taxon>
        <taxon>Pezizomycotina</taxon>
        <taxon>Dothideomycetes</taxon>
        <taxon>Pleosporomycetidae</taxon>
        <taxon>Venturiales</taxon>
        <taxon>Sympoventuriaceae</taxon>
        <taxon>Verruconis</taxon>
    </lineage>
</organism>
<accession>A0A0D2AID9</accession>
<dbReference type="VEuPathDB" id="FungiDB:PV09_09539"/>
<dbReference type="GeneID" id="27317512"/>
<sequence>MSSTPPSSAAPASPRTGEVTFDLSHESASPHASEVSATEATVFAESALAHSGEASTPRSSRVARYRRPSMALAHVCCACYAQYLLNSNTIPYNKTAIRKCRHYQLGRKRCLPISHIFSSSDCC</sequence>
<proteinExistence type="predicted"/>
<dbReference type="AlphaFoldDB" id="A0A0D2AID9"/>
<dbReference type="InParanoid" id="A0A0D2AID9"/>
<keyword evidence="3" id="KW-1185">Reference proteome</keyword>
<dbReference type="HOGENOM" id="CLU_2016973_0_0_1"/>
<gene>
    <name evidence="2" type="ORF">PV09_09539</name>
</gene>
<name>A0A0D2AID9_9PEZI</name>
<dbReference type="Proteomes" id="UP000053259">
    <property type="component" value="Unassembled WGS sequence"/>
</dbReference>
<feature type="compositionally biased region" description="Low complexity" evidence="1">
    <location>
        <begin position="1"/>
        <end position="14"/>
    </location>
</feature>
<reference evidence="2 3" key="1">
    <citation type="submission" date="2015-01" db="EMBL/GenBank/DDBJ databases">
        <title>The Genome Sequence of Ochroconis gallopava CBS43764.</title>
        <authorList>
            <consortium name="The Broad Institute Genomics Platform"/>
            <person name="Cuomo C."/>
            <person name="de Hoog S."/>
            <person name="Gorbushina A."/>
            <person name="Stielow B."/>
            <person name="Teixiera M."/>
            <person name="Abouelleil A."/>
            <person name="Chapman S.B."/>
            <person name="Priest M."/>
            <person name="Young S.K."/>
            <person name="Wortman J."/>
            <person name="Nusbaum C."/>
            <person name="Birren B."/>
        </authorList>
    </citation>
    <scope>NUCLEOTIDE SEQUENCE [LARGE SCALE GENOMIC DNA]</scope>
    <source>
        <strain evidence="2 3">CBS 43764</strain>
    </source>
</reference>
<evidence type="ECO:0000313" key="2">
    <source>
        <dbReference type="EMBL" id="KIV98683.1"/>
    </source>
</evidence>
<dbReference type="EMBL" id="KN847605">
    <property type="protein sequence ID" value="KIV98683.1"/>
    <property type="molecule type" value="Genomic_DNA"/>
</dbReference>